<evidence type="ECO:0000313" key="10">
    <source>
        <dbReference type="EMBL" id="KAL3418474.1"/>
    </source>
</evidence>
<feature type="region of interest" description="Disordered" evidence="9">
    <location>
        <begin position="86"/>
        <end position="110"/>
    </location>
</feature>
<proteinExistence type="predicted"/>
<protein>
    <submittedName>
        <fullName evidence="10">Nucleoporin NUP49/NSP49</fullName>
    </submittedName>
</protein>
<comment type="caution">
    <text evidence="10">The sequence shown here is derived from an EMBL/GenBank/DDBJ whole genome shotgun (WGS) entry which is preliminary data.</text>
</comment>
<organism evidence="10 11">
    <name type="scientific">Phlyctema vagabunda</name>
    <dbReference type="NCBI Taxonomy" id="108571"/>
    <lineage>
        <taxon>Eukaryota</taxon>
        <taxon>Fungi</taxon>
        <taxon>Dikarya</taxon>
        <taxon>Ascomycota</taxon>
        <taxon>Pezizomycotina</taxon>
        <taxon>Leotiomycetes</taxon>
        <taxon>Helotiales</taxon>
        <taxon>Dermateaceae</taxon>
        <taxon>Phlyctema</taxon>
    </lineage>
</organism>
<dbReference type="Proteomes" id="UP001629113">
    <property type="component" value="Unassembled WGS sequence"/>
</dbReference>
<comment type="subcellular location">
    <subcellularLocation>
        <location evidence="1">Nucleus</location>
        <location evidence="1">Nuclear pore complex</location>
    </subcellularLocation>
</comment>
<evidence type="ECO:0000256" key="8">
    <source>
        <dbReference type="SAM" id="Coils"/>
    </source>
</evidence>
<keyword evidence="6" id="KW-0906">Nuclear pore complex</keyword>
<keyword evidence="3" id="KW-0509">mRNA transport</keyword>
<evidence type="ECO:0000256" key="5">
    <source>
        <dbReference type="ARBA" id="ARBA00023010"/>
    </source>
</evidence>
<dbReference type="PANTHER" id="PTHR13437">
    <property type="entry name" value="NUCLEOPORIN P58/P45 NUCLEOPORIN-LIKE PROTEIN 1"/>
    <property type="match status" value="1"/>
</dbReference>
<evidence type="ECO:0000256" key="4">
    <source>
        <dbReference type="ARBA" id="ARBA00022927"/>
    </source>
</evidence>
<dbReference type="Pfam" id="PF21121">
    <property type="entry name" value="Nup49_C"/>
    <property type="match status" value="1"/>
</dbReference>
<evidence type="ECO:0000256" key="6">
    <source>
        <dbReference type="ARBA" id="ARBA00023132"/>
    </source>
</evidence>
<keyword evidence="11" id="KW-1185">Reference proteome</keyword>
<keyword evidence="2" id="KW-0813">Transport</keyword>
<dbReference type="PANTHER" id="PTHR13437:SF2">
    <property type="entry name" value="NUCLEOPORIN P58_P45"/>
    <property type="match status" value="1"/>
</dbReference>
<evidence type="ECO:0000256" key="3">
    <source>
        <dbReference type="ARBA" id="ARBA00022816"/>
    </source>
</evidence>
<feature type="compositionally biased region" description="Low complexity" evidence="9">
    <location>
        <begin position="86"/>
        <end position="101"/>
    </location>
</feature>
<keyword evidence="8" id="KW-0175">Coiled coil</keyword>
<keyword evidence="5" id="KW-0811">Translocation</keyword>
<sequence length="482" mass="48639">MALARSASGPGGLSINTSSANSLFGSGGTTPATGGMFGSTQAAQPAAGGGLFGSATPKTSAPAAGGLFGSTAAAPATGGLFGSTPAASSAGGLSGATTATSQPSTGGGLFGAAKPATGGLFGGAASTAQPASGGLFGAAAPAQAQSSGGLFGQTAQQGQPQNTGGGLFVQSTQQQAKPATSLFGGAAQEKQNPLFAGSTQAQNSNQQQTQPFGLLGSTLGSLGQSNQQQTVPGVRVDITNLRGTSKYSDLHDELQKEITNIDNIIQGQIQLKNDCDAIMPSHKQSLESVGPDIEFCTRKMNGVLDALAADAQAVHAVQGLHRTDEEAARLSFKVVDNLKLPAQYHSTGYWSGKATNDNARGDDGNGEGAQDLVSFFSSTADELATTLARYQKNISEIEAHLRGVEAHSVQQLSAMVAKRNGSNAADENPIQELADTLTAFEQSIFGVAAKVGESRVGVQTLQQGDFLGNTSMRPNGKRGGVY</sequence>
<dbReference type="Gene3D" id="6.10.140.1350">
    <property type="match status" value="1"/>
</dbReference>
<reference evidence="10 11" key="1">
    <citation type="submission" date="2024-06" db="EMBL/GenBank/DDBJ databases">
        <title>Complete genome of Phlyctema vagabunda strain 19-DSS-EL-015.</title>
        <authorList>
            <person name="Fiorenzani C."/>
        </authorList>
    </citation>
    <scope>NUCLEOTIDE SEQUENCE [LARGE SCALE GENOMIC DNA]</scope>
    <source>
        <strain evidence="10 11">19-DSS-EL-015</strain>
    </source>
</reference>
<evidence type="ECO:0000256" key="2">
    <source>
        <dbReference type="ARBA" id="ARBA00022448"/>
    </source>
</evidence>
<evidence type="ECO:0000256" key="7">
    <source>
        <dbReference type="ARBA" id="ARBA00023242"/>
    </source>
</evidence>
<keyword evidence="4" id="KW-0653">Protein transport</keyword>
<evidence type="ECO:0000256" key="1">
    <source>
        <dbReference type="ARBA" id="ARBA00004567"/>
    </source>
</evidence>
<dbReference type="InterPro" id="IPR025574">
    <property type="entry name" value="Nucleoporin_FG_rpt"/>
</dbReference>
<dbReference type="InterPro" id="IPR024882">
    <property type="entry name" value="NUP58/p45/49"/>
</dbReference>
<dbReference type="Pfam" id="PF13634">
    <property type="entry name" value="Nucleoporin_FG"/>
    <property type="match status" value="1"/>
</dbReference>
<feature type="coiled-coil region" evidence="8">
    <location>
        <begin position="380"/>
        <end position="407"/>
    </location>
</feature>
<dbReference type="EMBL" id="JBFCZG010000009">
    <property type="protein sequence ID" value="KAL3418474.1"/>
    <property type="molecule type" value="Genomic_DNA"/>
</dbReference>
<keyword evidence="7" id="KW-0539">Nucleus</keyword>
<accession>A0ABR4P585</accession>
<evidence type="ECO:0000256" key="9">
    <source>
        <dbReference type="SAM" id="MobiDB-lite"/>
    </source>
</evidence>
<gene>
    <name evidence="10" type="ORF">PVAG01_10190</name>
</gene>
<evidence type="ECO:0000313" key="11">
    <source>
        <dbReference type="Proteomes" id="UP001629113"/>
    </source>
</evidence>
<name>A0ABR4P585_9HELO</name>